<dbReference type="HAMAP" id="MF_02066">
    <property type="entry name" value="CpoB"/>
    <property type="match status" value="1"/>
</dbReference>
<keyword evidence="1" id="KW-0131">Cell cycle</keyword>
<feature type="region of interest" description="Disordered" evidence="3">
    <location>
        <begin position="129"/>
        <end position="169"/>
    </location>
</feature>
<feature type="signal peptide" evidence="1">
    <location>
        <begin position="1"/>
        <end position="30"/>
    </location>
</feature>
<dbReference type="InterPro" id="IPR034706">
    <property type="entry name" value="CpoB"/>
</dbReference>
<feature type="repeat" description="TPR" evidence="2">
    <location>
        <begin position="253"/>
        <end position="286"/>
    </location>
</feature>
<gene>
    <name evidence="4" type="primary">ybgF</name>
    <name evidence="1" type="synonym">cpoB</name>
    <name evidence="4" type="ORF">ACFSKO_00660</name>
</gene>
<feature type="compositionally biased region" description="Polar residues" evidence="3">
    <location>
        <begin position="129"/>
        <end position="158"/>
    </location>
</feature>
<dbReference type="InterPro" id="IPR011990">
    <property type="entry name" value="TPR-like_helical_dom_sf"/>
</dbReference>
<proteinExistence type="inferred from homology"/>
<organism evidence="4 5">
    <name type="scientific">Kiloniella antarctica</name>
    <dbReference type="NCBI Taxonomy" id="1550907"/>
    <lineage>
        <taxon>Bacteria</taxon>
        <taxon>Pseudomonadati</taxon>
        <taxon>Pseudomonadota</taxon>
        <taxon>Alphaproteobacteria</taxon>
        <taxon>Rhodospirillales</taxon>
        <taxon>Kiloniellaceae</taxon>
        <taxon>Kiloniella</taxon>
    </lineage>
</organism>
<dbReference type="Gene3D" id="1.25.40.10">
    <property type="entry name" value="Tetratricopeptide repeat domain"/>
    <property type="match status" value="1"/>
</dbReference>
<keyword evidence="1" id="KW-0732">Signal</keyword>
<keyword evidence="1" id="KW-0132">Cell division</keyword>
<keyword evidence="5" id="KW-1185">Reference proteome</keyword>
<feature type="chain" id="PRO_5044939502" description="Cell division coordinator CpoB" evidence="1">
    <location>
        <begin position="31"/>
        <end position="341"/>
    </location>
</feature>
<accession>A0ABW5BGS0</accession>
<dbReference type="PROSITE" id="PS50005">
    <property type="entry name" value="TPR"/>
    <property type="match status" value="1"/>
</dbReference>
<keyword evidence="2" id="KW-0802">TPR repeat</keyword>
<reference evidence="5" key="1">
    <citation type="journal article" date="2019" name="Int. J. Syst. Evol. Microbiol.">
        <title>The Global Catalogue of Microorganisms (GCM) 10K type strain sequencing project: providing services to taxonomists for standard genome sequencing and annotation.</title>
        <authorList>
            <consortium name="The Broad Institute Genomics Platform"/>
            <consortium name="The Broad Institute Genome Sequencing Center for Infectious Disease"/>
            <person name="Wu L."/>
            <person name="Ma J."/>
        </authorList>
    </citation>
    <scope>NUCLEOTIDE SEQUENCE [LARGE SCALE GENOMIC DNA]</scope>
    <source>
        <strain evidence="5">CGMCC 4.7192</strain>
    </source>
</reference>
<protein>
    <recommendedName>
        <fullName evidence="1">Cell division coordinator CpoB</fullName>
    </recommendedName>
</protein>
<evidence type="ECO:0000256" key="3">
    <source>
        <dbReference type="SAM" id="MobiDB-lite"/>
    </source>
</evidence>
<dbReference type="RefSeq" id="WP_380247327.1">
    <property type="nucleotide sequence ID" value="NZ_JBHUII010000001.1"/>
</dbReference>
<name>A0ABW5BGS0_9PROT</name>
<dbReference type="EMBL" id="JBHUII010000001">
    <property type="protein sequence ID" value="MFD2204100.1"/>
    <property type="molecule type" value="Genomic_DNA"/>
</dbReference>
<dbReference type="SUPFAM" id="SSF48452">
    <property type="entry name" value="TPR-like"/>
    <property type="match status" value="1"/>
</dbReference>
<comment type="caution">
    <text evidence="4">The sequence shown here is derived from an EMBL/GenBank/DDBJ whole genome shotgun (WGS) entry which is preliminary data.</text>
</comment>
<comment type="function">
    <text evidence="1">Mediates coordination of peptidoglycan synthesis and outer membrane constriction during cell division.</text>
</comment>
<evidence type="ECO:0000256" key="2">
    <source>
        <dbReference type="PROSITE-ProRule" id="PRU00339"/>
    </source>
</evidence>
<dbReference type="Pfam" id="PF13432">
    <property type="entry name" value="TPR_16"/>
    <property type="match status" value="1"/>
</dbReference>
<keyword evidence="1" id="KW-0574">Periplasm</keyword>
<evidence type="ECO:0000313" key="5">
    <source>
        <dbReference type="Proteomes" id="UP001597294"/>
    </source>
</evidence>
<evidence type="ECO:0000256" key="1">
    <source>
        <dbReference type="HAMAP-Rule" id="MF_02066"/>
    </source>
</evidence>
<dbReference type="Pfam" id="PF13174">
    <property type="entry name" value="TPR_6"/>
    <property type="match status" value="1"/>
</dbReference>
<comment type="subcellular location">
    <subcellularLocation>
        <location evidence="1">Periplasm</location>
    </subcellularLocation>
</comment>
<evidence type="ECO:0000313" key="4">
    <source>
        <dbReference type="EMBL" id="MFD2204100.1"/>
    </source>
</evidence>
<dbReference type="InterPro" id="IPR014162">
    <property type="entry name" value="CpoB_C"/>
</dbReference>
<dbReference type="InterPro" id="IPR019734">
    <property type="entry name" value="TPR_rpt"/>
</dbReference>
<dbReference type="NCBIfam" id="TIGR02795">
    <property type="entry name" value="tol_pal_ybgF"/>
    <property type="match status" value="1"/>
</dbReference>
<comment type="similarity">
    <text evidence="1">Belongs to the CpoB family.</text>
</comment>
<dbReference type="Proteomes" id="UP001597294">
    <property type="component" value="Unassembled WGS sequence"/>
</dbReference>
<sequence length="341" mass="37129" precursor="true">MSLIAVHWKTFRMVAGAVVVLLAFPANSWAQNSEVQGLVNKIDRLQRELVTLQQHVYQGKTPSAADLAAVGSDTGGGVNSGRVELRLSQVENQMRKLTGQFEEVNFQLSQIGKRLDKLVADTDLRLQNLENGNTTGQNQVSNLNTSQTGTPQQPQASGQPGVLGTVNADDLNNFNTQQQATTAPNTAVDSASPQSLIQGGLRSDEVGAYNLPGDTPKQQYDYAFGLLRQARYDDAEQAFSTFVERHPEDSLAGNATYWLGETYYVRGDYQQAAITFADSFQRYPSSSKAPDNLLKLGLSLSSLGNTADACGTFSELLNRYPNSTAIIKQRAGQETQRLNCQ</sequence>